<proteinExistence type="predicted"/>
<evidence type="ECO:0000313" key="2">
    <source>
        <dbReference type="Proteomes" id="UP000309016"/>
    </source>
</evidence>
<protein>
    <recommendedName>
        <fullName evidence="3">ATP-binding protein</fullName>
    </recommendedName>
</protein>
<reference evidence="1 2" key="1">
    <citation type="submission" date="2019-06" db="EMBL/GenBank/DDBJ databases">
        <title>Complete genome sequence of Antarcticibacterium flavum KCTC 52984T from an Antarctic marine sediment.</title>
        <authorList>
            <person name="Lee Y.M."/>
            <person name="Shin S.C."/>
        </authorList>
    </citation>
    <scope>NUCLEOTIDE SEQUENCE [LARGE SCALE GENOMIC DNA]</scope>
    <source>
        <strain evidence="1 2">KCTC 52984</strain>
    </source>
</reference>
<accession>A0A5B7X6E7</accession>
<dbReference type="AlphaFoldDB" id="A0A5B7X6E7"/>
<dbReference type="OrthoDB" id="2041081at2"/>
<keyword evidence="2" id="KW-1185">Reference proteome</keyword>
<dbReference type="InterPro" id="IPR036890">
    <property type="entry name" value="HATPase_C_sf"/>
</dbReference>
<gene>
    <name evidence="1" type="ORF">FHG64_12700</name>
</gene>
<evidence type="ECO:0008006" key="3">
    <source>
        <dbReference type="Google" id="ProtNLM"/>
    </source>
</evidence>
<dbReference type="Proteomes" id="UP000309016">
    <property type="component" value="Chromosome"/>
</dbReference>
<sequence length="669" mass="78442">MRIDIAGKVREKKLASNKALLPLFEAVVNSIHAIEELNLQTPGIIEIEAERLPQENLGNDSNSQEFEKKPPIISFKVTDNGIGFNAANWDSFNLAHSSYKYGKGGKGIGRITWLRAFSSVHIDSIYKYNGNYNQRKFDFKISKDGVENPWETKVDSPRPIRRTVVYLKNLNERFQRWTNSNLEEIAIKIIEHCFSFFREPNCPRIILKDNYDEIVVNDYFRNYTRDSLDKRVAKIKGHNFEFEVVKMYSSKPDNKIHYRAHRREVINDKLTDFIPELKQQLTDEEGEKFSLAVYVSSEYLDDKVNEERTEISFSKADEFFPDEIEKTEVSEKAVSIVREIYQEYIKVIEQERLENIRSFVRKHPRYRYLEKYKLSELKKISSNLSGKNLEIELFKLQNELERDVKRDANKMLKSIKDIDHKSAFDKTHTELYNKIIEVGNSKLAEYVVHRSYILQHLNKHLKKSKDGKYSKEEIIHNLIFPVKKTSDEIQLEEHNLWVIDERLAFHDYLASDIPLTSINRTESTSLKRPDLLIFNKAHLLNENNNYSSVVIVEFKKPMRDDYSEADNPITQILNYVIEIQENNAIDANGRPINIRKGTPFYAYIISDLTPKLRTLAKKADFTTHPDNQGFFSYNGNFELYTEIISFDKMIGDSRKRNQILFDKLNLPTH</sequence>
<organism evidence="1 2">
    <name type="scientific">Antarcticibacterium flavum</name>
    <dbReference type="NCBI Taxonomy" id="2058175"/>
    <lineage>
        <taxon>Bacteria</taxon>
        <taxon>Pseudomonadati</taxon>
        <taxon>Bacteroidota</taxon>
        <taxon>Flavobacteriia</taxon>
        <taxon>Flavobacteriales</taxon>
        <taxon>Flavobacteriaceae</taxon>
        <taxon>Antarcticibacterium</taxon>
    </lineage>
</organism>
<dbReference type="EMBL" id="CP040812">
    <property type="protein sequence ID" value="QCY70193.1"/>
    <property type="molecule type" value="Genomic_DNA"/>
</dbReference>
<dbReference type="KEGG" id="afla:FHG64_12700"/>
<dbReference type="SUPFAM" id="SSF55874">
    <property type="entry name" value="ATPase domain of HSP90 chaperone/DNA topoisomerase II/histidine kinase"/>
    <property type="match status" value="1"/>
</dbReference>
<name>A0A5B7X6E7_9FLAO</name>
<evidence type="ECO:0000313" key="1">
    <source>
        <dbReference type="EMBL" id="QCY70193.1"/>
    </source>
</evidence>
<dbReference type="RefSeq" id="WP_139066755.1">
    <property type="nucleotide sequence ID" value="NZ_CP040812.1"/>
</dbReference>